<feature type="region of interest" description="Disordered" evidence="1">
    <location>
        <begin position="628"/>
        <end position="656"/>
    </location>
</feature>
<proteinExistence type="predicted"/>
<dbReference type="AlphaFoldDB" id="A0A498STS7"/>
<evidence type="ECO:0000256" key="1">
    <source>
        <dbReference type="SAM" id="MobiDB-lite"/>
    </source>
</evidence>
<evidence type="ECO:0000313" key="3">
    <source>
        <dbReference type="Proteomes" id="UP000276991"/>
    </source>
</evidence>
<gene>
    <name evidence="2" type="ORF">NAV_LOCUS8238</name>
</gene>
<reference evidence="2 3" key="1">
    <citation type="submission" date="2018-08" db="EMBL/GenBank/DDBJ databases">
        <authorList>
            <person name="Laetsch R D."/>
            <person name="Stevens L."/>
            <person name="Kumar S."/>
            <person name="Blaxter L. M."/>
        </authorList>
    </citation>
    <scope>NUCLEOTIDE SEQUENCE [LARGE SCALE GENOMIC DNA]</scope>
</reference>
<sequence length="927" mass="103094">MSLNYDSDSPYCLRALNNFTLNNRLSNGRTDLKYRLNASEVYRSAKVLFTIRNLGQNNTGLGTDIKKTTIIPNVQKQDINSSVEYRTTAHSSLTRENETEIFLESSTIENVSTEGMETGREKATNVSNELLYTPQKESESFDYNEFNQQHVSSTSSMVFRVSTIPASVQHQELDSSYPTDSKEPKSEKYEPVDLSKTYEAPEETILSSDIISKQLSSSFVNNISSFTVNTTSSKITEKQKTSSFSETQEVEGKHGFNIIGTGESYPDLLTNIVSSLIAKPNIPINLPAANTESQESAIQYSDDHHVINILGNTKNSSGTVFQATNVVVSSFNKQSVKPKIQSLLPFHFSIKNGTVISNNGSSGRQISSKQETIPKSFTYFGFNTDKINKSNISNDNVTTTLLVTTDKQTFAPTIMTSEEMPMLKSYHNLSVEEIPNVTSEKESLDKFNSQNGYNSEQQPSLDGGYYPKEQYSFLSNLDIKDSSGNIAEIDEQNSQNNDIYSTKVFPSYQSKEMVEHGEVPIQLGHTGISEQEQQINKMTMSSDSYPSSIDWQSTSAYTITITPSSTLSTNGFNDVNSKEFLKPTENSADLAVKHYATDFASGTTQPNITVTDMKPQIFKGIHEIKQAESSSFSNESSSKTNSQLISNNELTSSNKDLKESMPSEFLQTMKKMPTEIMVTPTSILAGIHRTEIPVKKIIHDNYATSVNWLAKSSMKLGKSSQHVILPISELKMHPEVSNTSDLISVTSTIRTKEYSEETINTSTSAFPANILLPLSVPLLAVTEIPSTTVVVQHERTAIDHSTIEKDSEVNLLQVNEKTSEPSYPKLYENEKKIAAGNYGHHWNSEFNTEISSPKILQNHLSERASKRLSTSLVLTQNNYLPNLTSSLHTHYFFSVGKSRNLIRNEGPQNTPIPGYQSKISKGSFLYL</sequence>
<accession>A0A498STS7</accession>
<feature type="compositionally biased region" description="Polar residues" evidence="1">
    <location>
        <begin position="170"/>
        <end position="179"/>
    </location>
</feature>
<keyword evidence="3" id="KW-1185">Reference proteome</keyword>
<feature type="compositionally biased region" description="Polar residues" evidence="1">
    <location>
        <begin position="446"/>
        <end position="460"/>
    </location>
</feature>
<name>A0A498STS7_ACAVI</name>
<dbReference type="OrthoDB" id="5870996at2759"/>
<feature type="compositionally biased region" description="Low complexity" evidence="1">
    <location>
        <begin position="628"/>
        <end position="642"/>
    </location>
</feature>
<feature type="region of interest" description="Disordered" evidence="1">
    <location>
        <begin position="440"/>
        <end position="465"/>
    </location>
</feature>
<feature type="region of interest" description="Disordered" evidence="1">
    <location>
        <begin position="170"/>
        <end position="191"/>
    </location>
</feature>
<dbReference type="Proteomes" id="UP000276991">
    <property type="component" value="Unassembled WGS sequence"/>
</dbReference>
<evidence type="ECO:0000313" key="2">
    <source>
        <dbReference type="EMBL" id="VBB33447.1"/>
    </source>
</evidence>
<organism evidence="2 3">
    <name type="scientific">Acanthocheilonema viteae</name>
    <name type="common">Filarial nematode worm</name>
    <name type="synonym">Dipetalonema viteae</name>
    <dbReference type="NCBI Taxonomy" id="6277"/>
    <lineage>
        <taxon>Eukaryota</taxon>
        <taxon>Metazoa</taxon>
        <taxon>Ecdysozoa</taxon>
        <taxon>Nematoda</taxon>
        <taxon>Chromadorea</taxon>
        <taxon>Rhabditida</taxon>
        <taxon>Spirurina</taxon>
        <taxon>Spiruromorpha</taxon>
        <taxon>Filarioidea</taxon>
        <taxon>Onchocercidae</taxon>
        <taxon>Acanthocheilonema</taxon>
    </lineage>
</organism>
<protein>
    <submittedName>
        <fullName evidence="2">Uncharacterized protein</fullName>
    </submittedName>
</protein>
<feature type="compositionally biased region" description="Basic and acidic residues" evidence="1">
    <location>
        <begin position="180"/>
        <end position="191"/>
    </location>
</feature>
<dbReference type="EMBL" id="UPTC01002417">
    <property type="protein sequence ID" value="VBB33447.1"/>
    <property type="molecule type" value="Genomic_DNA"/>
</dbReference>
<feature type="compositionally biased region" description="Polar residues" evidence="1">
    <location>
        <begin position="643"/>
        <end position="654"/>
    </location>
</feature>